<sequence>MRARARCRRLNRAVIDQRMRWQQRQQLRENVRVREGGRGQMREMREWECKVGRVEDEEMKELGESDN</sequence>
<gene>
    <name evidence="1" type="ORF">G2W53_010529</name>
</gene>
<accession>A0A834WZF9</accession>
<reference evidence="1" key="1">
    <citation type="submission" date="2020-09" db="EMBL/GenBank/DDBJ databases">
        <title>Genome-Enabled Discovery of Anthraquinone Biosynthesis in Senna tora.</title>
        <authorList>
            <person name="Kang S.-H."/>
            <person name="Pandey R.P."/>
            <person name="Lee C.-M."/>
            <person name="Sim J.-S."/>
            <person name="Jeong J.-T."/>
            <person name="Choi B.-S."/>
            <person name="Jung M."/>
            <person name="Ginzburg D."/>
            <person name="Zhao K."/>
            <person name="Won S.Y."/>
            <person name="Oh T.-J."/>
            <person name="Yu Y."/>
            <person name="Kim N.-H."/>
            <person name="Lee O.R."/>
            <person name="Lee T.-H."/>
            <person name="Bashyal P."/>
            <person name="Kim T.-S."/>
            <person name="Lee W.-H."/>
            <person name="Kawkins C."/>
            <person name="Kim C.-K."/>
            <person name="Kim J.S."/>
            <person name="Ahn B.O."/>
            <person name="Rhee S.Y."/>
            <person name="Sohng J.K."/>
        </authorList>
    </citation>
    <scope>NUCLEOTIDE SEQUENCE</scope>
    <source>
        <tissue evidence="1">Leaf</tissue>
    </source>
</reference>
<protein>
    <submittedName>
        <fullName evidence="1">Uncharacterized protein</fullName>
    </submittedName>
</protein>
<proteinExistence type="predicted"/>
<dbReference type="EMBL" id="JAAIUW010000004">
    <property type="protein sequence ID" value="KAF7835670.1"/>
    <property type="molecule type" value="Genomic_DNA"/>
</dbReference>
<evidence type="ECO:0000313" key="1">
    <source>
        <dbReference type="EMBL" id="KAF7835670.1"/>
    </source>
</evidence>
<name>A0A834WZF9_9FABA</name>
<dbReference type="AlphaFoldDB" id="A0A834WZF9"/>
<keyword evidence="2" id="KW-1185">Reference proteome</keyword>
<organism evidence="1 2">
    <name type="scientific">Senna tora</name>
    <dbReference type="NCBI Taxonomy" id="362788"/>
    <lineage>
        <taxon>Eukaryota</taxon>
        <taxon>Viridiplantae</taxon>
        <taxon>Streptophyta</taxon>
        <taxon>Embryophyta</taxon>
        <taxon>Tracheophyta</taxon>
        <taxon>Spermatophyta</taxon>
        <taxon>Magnoliopsida</taxon>
        <taxon>eudicotyledons</taxon>
        <taxon>Gunneridae</taxon>
        <taxon>Pentapetalae</taxon>
        <taxon>rosids</taxon>
        <taxon>fabids</taxon>
        <taxon>Fabales</taxon>
        <taxon>Fabaceae</taxon>
        <taxon>Caesalpinioideae</taxon>
        <taxon>Cassia clade</taxon>
        <taxon>Senna</taxon>
    </lineage>
</organism>
<dbReference type="Proteomes" id="UP000634136">
    <property type="component" value="Unassembled WGS sequence"/>
</dbReference>
<evidence type="ECO:0000313" key="2">
    <source>
        <dbReference type="Proteomes" id="UP000634136"/>
    </source>
</evidence>
<comment type="caution">
    <text evidence="1">The sequence shown here is derived from an EMBL/GenBank/DDBJ whole genome shotgun (WGS) entry which is preliminary data.</text>
</comment>